<evidence type="ECO:0000313" key="1">
    <source>
        <dbReference type="EMBL" id="KAK6222542.1"/>
    </source>
</evidence>
<keyword evidence="2" id="KW-1185">Reference proteome</keyword>
<accession>A0AAV9TLK0</accession>
<name>A0AAV9TLK0_9PEZI</name>
<sequence>MSEAHEESKAYKLSWRASGLTAAGETQQSCEIKRVTGTFSSGPEFTLILMDDASLGAIVGEIDRSMIRKVKMNFPSGSVEIAYRALDGYFDSNGGLGRVEWKVTGMSGDHAT</sequence>
<dbReference type="AlphaFoldDB" id="A0AAV9TLK0"/>
<proteinExistence type="predicted"/>
<evidence type="ECO:0000313" key="2">
    <source>
        <dbReference type="Proteomes" id="UP001327957"/>
    </source>
</evidence>
<dbReference type="Proteomes" id="UP001327957">
    <property type="component" value="Unassembled WGS sequence"/>
</dbReference>
<comment type="caution">
    <text evidence="1">The sequence shown here is derived from an EMBL/GenBank/DDBJ whole genome shotgun (WGS) entry which is preliminary data.</text>
</comment>
<organism evidence="1 2">
    <name type="scientific">Colletotrichum tabaci</name>
    <dbReference type="NCBI Taxonomy" id="1209068"/>
    <lineage>
        <taxon>Eukaryota</taxon>
        <taxon>Fungi</taxon>
        <taxon>Dikarya</taxon>
        <taxon>Ascomycota</taxon>
        <taxon>Pezizomycotina</taxon>
        <taxon>Sordariomycetes</taxon>
        <taxon>Hypocreomycetidae</taxon>
        <taxon>Glomerellales</taxon>
        <taxon>Glomerellaceae</taxon>
        <taxon>Colletotrichum</taxon>
        <taxon>Colletotrichum destructivum species complex</taxon>
    </lineage>
</organism>
<protein>
    <submittedName>
        <fullName evidence="1">Uncharacterized protein</fullName>
    </submittedName>
</protein>
<reference evidence="1 2" key="1">
    <citation type="submission" date="2023-04" db="EMBL/GenBank/DDBJ databases">
        <title>Colletotrichum tabacum stain YC1 causing leaf anthracnose on Nicotiana tabacum(L.) cv.</title>
        <authorList>
            <person name="Ji Z."/>
            <person name="Wang M."/>
            <person name="Zhang J."/>
            <person name="Wang N."/>
            <person name="Zhou Z."/>
        </authorList>
    </citation>
    <scope>NUCLEOTIDE SEQUENCE [LARGE SCALE GENOMIC DNA]</scope>
    <source>
        <strain evidence="1 2">YC1</strain>
    </source>
</reference>
<dbReference type="EMBL" id="JASAOK010000018">
    <property type="protein sequence ID" value="KAK6222542.1"/>
    <property type="molecule type" value="Genomic_DNA"/>
</dbReference>
<gene>
    <name evidence="1" type="ORF">QIS74_04244</name>
</gene>